<dbReference type="GO" id="GO:0046872">
    <property type="term" value="F:metal ion binding"/>
    <property type="evidence" value="ECO:0007669"/>
    <property type="project" value="UniProtKB-KW"/>
</dbReference>
<dbReference type="SUPFAM" id="SSF88723">
    <property type="entry name" value="PIN domain-like"/>
    <property type="match status" value="1"/>
</dbReference>
<evidence type="ECO:0000256" key="2">
    <source>
        <dbReference type="ARBA" id="ARBA00022649"/>
    </source>
</evidence>
<dbReference type="PANTHER" id="PTHR33653">
    <property type="entry name" value="RIBONUCLEASE VAPC2"/>
    <property type="match status" value="1"/>
</dbReference>
<dbReference type="Gene3D" id="3.40.50.1010">
    <property type="entry name" value="5'-nuclease"/>
    <property type="match status" value="1"/>
</dbReference>
<evidence type="ECO:0000256" key="5">
    <source>
        <dbReference type="ARBA" id="ARBA00022801"/>
    </source>
</evidence>
<organism evidence="9 10">
    <name type="scientific">Tolypothrix tenuis PCC 7101</name>
    <dbReference type="NCBI Taxonomy" id="231146"/>
    <lineage>
        <taxon>Bacteria</taxon>
        <taxon>Bacillati</taxon>
        <taxon>Cyanobacteriota</taxon>
        <taxon>Cyanophyceae</taxon>
        <taxon>Nostocales</taxon>
        <taxon>Tolypothrichaceae</taxon>
        <taxon>Tolypothrix</taxon>
    </lineage>
</organism>
<keyword evidence="10" id="KW-1185">Reference proteome</keyword>
<dbReference type="GO" id="GO:0004518">
    <property type="term" value="F:nuclease activity"/>
    <property type="evidence" value="ECO:0007669"/>
    <property type="project" value="UniProtKB-KW"/>
</dbReference>
<dbReference type="Proteomes" id="UP000218785">
    <property type="component" value="Chromosome"/>
</dbReference>
<keyword evidence="4" id="KW-0479">Metal-binding</keyword>
<keyword evidence="2" id="KW-1277">Toxin-antitoxin system</keyword>
<dbReference type="GO" id="GO:0016787">
    <property type="term" value="F:hydrolase activity"/>
    <property type="evidence" value="ECO:0007669"/>
    <property type="project" value="UniProtKB-KW"/>
</dbReference>
<dbReference type="PANTHER" id="PTHR33653:SF1">
    <property type="entry name" value="RIBONUCLEASE VAPC2"/>
    <property type="match status" value="1"/>
</dbReference>
<dbReference type="CDD" id="cd18748">
    <property type="entry name" value="PIN_VapC4-5_FitB-like"/>
    <property type="match status" value="1"/>
</dbReference>
<dbReference type="Pfam" id="PF01850">
    <property type="entry name" value="PIN"/>
    <property type="match status" value="1"/>
</dbReference>
<evidence type="ECO:0000313" key="10">
    <source>
        <dbReference type="Proteomes" id="UP000218785"/>
    </source>
</evidence>
<keyword evidence="6" id="KW-0460">Magnesium</keyword>
<dbReference type="InterPro" id="IPR050556">
    <property type="entry name" value="Type_II_TA_system_RNase"/>
</dbReference>
<comment type="similarity">
    <text evidence="7">Belongs to the PINc/VapC protein family.</text>
</comment>
<comment type="cofactor">
    <cofactor evidence="1">
        <name>Mg(2+)</name>
        <dbReference type="ChEBI" id="CHEBI:18420"/>
    </cofactor>
</comment>
<dbReference type="RefSeq" id="WP_096576859.1">
    <property type="nucleotide sequence ID" value="NZ_CAWNJS010000001.1"/>
</dbReference>
<dbReference type="InterPro" id="IPR029060">
    <property type="entry name" value="PIN-like_dom_sf"/>
</dbReference>
<name>A0A1Z4N072_9CYAN</name>
<sequence>MSYLYLLDTNIISELIKNPRGVIFSKIKSVGEDTVCTSIIVACELRFGAKKKNSPKLIEKLEIILDSMEILPLTHPVEQYYAEIRTDLEQQGQPISGNDLLIAAHSLSLSLTLVTANVREFSRVSHLKVENWLNPDEES</sequence>
<dbReference type="EMBL" id="AP018248">
    <property type="protein sequence ID" value="BAY99021.1"/>
    <property type="molecule type" value="Genomic_DNA"/>
</dbReference>
<proteinExistence type="inferred from homology"/>
<feature type="domain" description="PIN" evidence="8">
    <location>
        <begin position="5"/>
        <end position="126"/>
    </location>
</feature>
<evidence type="ECO:0000256" key="1">
    <source>
        <dbReference type="ARBA" id="ARBA00001946"/>
    </source>
</evidence>
<evidence type="ECO:0000313" key="9">
    <source>
        <dbReference type="EMBL" id="BAY99021.1"/>
    </source>
</evidence>
<protein>
    <submittedName>
        <fullName evidence="9">Virulence-associated protein VapC-like protein</fullName>
    </submittedName>
</protein>
<evidence type="ECO:0000256" key="6">
    <source>
        <dbReference type="ARBA" id="ARBA00022842"/>
    </source>
</evidence>
<evidence type="ECO:0000256" key="4">
    <source>
        <dbReference type="ARBA" id="ARBA00022723"/>
    </source>
</evidence>
<evidence type="ECO:0000256" key="7">
    <source>
        <dbReference type="ARBA" id="ARBA00038093"/>
    </source>
</evidence>
<gene>
    <name evidence="9" type="ORF">NIES37_30000</name>
</gene>
<keyword evidence="5" id="KW-0378">Hydrolase</keyword>
<accession>A0A1Z4N072</accession>
<keyword evidence="3" id="KW-0540">Nuclease</keyword>
<evidence type="ECO:0000259" key="8">
    <source>
        <dbReference type="Pfam" id="PF01850"/>
    </source>
</evidence>
<evidence type="ECO:0000256" key="3">
    <source>
        <dbReference type="ARBA" id="ARBA00022722"/>
    </source>
</evidence>
<dbReference type="KEGG" id="ttq:NIES37_30000"/>
<dbReference type="InterPro" id="IPR002716">
    <property type="entry name" value="PIN_dom"/>
</dbReference>
<reference evidence="9 10" key="1">
    <citation type="submission" date="2017-06" db="EMBL/GenBank/DDBJ databases">
        <title>Genome sequencing of cyanobaciteial culture collection at National Institute for Environmental Studies (NIES).</title>
        <authorList>
            <person name="Hirose Y."/>
            <person name="Shimura Y."/>
            <person name="Fujisawa T."/>
            <person name="Nakamura Y."/>
            <person name="Kawachi M."/>
        </authorList>
    </citation>
    <scope>NUCLEOTIDE SEQUENCE [LARGE SCALE GENOMIC DNA]</scope>
    <source>
        <strain evidence="9 10">NIES-37</strain>
    </source>
</reference>
<dbReference type="AlphaFoldDB" id="A0A1Z4N072"/>